<dbReference type="AlphaFoldDB" id="A0A6G6ALC9"/>
<reference evidence="2" key="1">
    <citation type="submission" date="2019-08" db="EMBL/GenBank/DDBJ databases">
        <authorList>
            <person name="Yao H."/>
        </authorList>
    </citation>
    <scope>NUCLEOTIDE SEQUENCE</scope>
    <source>
        <strain evidence="2">4M18F</strain>
        <plasmid evidence="2">p4M18F</plasmid>
    </source>
</reference>
<accession>A0A6G6ALC9</accession>
<evidence type="ECO:0000313" key="2">
    <source>
        <dbReference type="EMBL" id="QID22558.1"/>
    </source>
</evidence>
<name>A0A6G6ALC9_ECOLX</name>
<proteinExistence type="predicted"/>
<geneLocation type="plasmid" evidence="2">
    <name>p4M18F</name>
</geneLocation>
<sequence>MEKASHLSPALARLFAVSTHAEKKHEKTQEPSPVKEVKNPTSSTTVKAPISIEPPGAEEKEAVEEFTLLNDGEVTELEYVEIATMLHQILTKLSGSFKRKRKNRFMVLTQNTFYLTQSCIEKYGTQLNAPELFNQLPQYQVTSGAVVNTKCIAFNIPTLVAASDRAKVDIELIINKLKEVGNL</sequence>
<feature type="region of interest" description="Disordered" evidence="1">
    <location>
        <begin position="18"/>
        <end position="57"/>
    </location>
</feature>
<feature type="compositionally biased region" description="Basic and acidic residues" evidence="1">
    <location>
        <begin position="20"/>
        <end position="38"/>
    </location>
</feature>
<organism evidence="2">
    <name type="scientific">Escherichia coli</name>
    <dbReference type="NCBI Taxonomy" id="562"/>
    <lineage>
        <taxon>Bacteria</taxon>
        <taxon>Pseudomonadati</taxon>
        <taxon>Pseudomonadota</taxon>
        <taxon>Gammaproteobacteria</taxon>
        <taxon>Enterobacterales</taxon>
        <taxon>Enterobacteriaceae</taxon>
        <taxon>Escherichia</taxon>
    </lineage>
</organism>
<keyword evidence="2" id="KW-0614">Plasmid</keyword>
<dbReference type="EMBL" id="MN256757">
    <property type="protein sequence ID" value="QID22558.1"/>
    <property type="molecule type" value="Genomic_DNA"/>
</dbReference>
<evidence type="ECO:0000256" key="1">
    <source>
        <dbReference type="SAM" id="MobiDB-lite"/>
    </source>
</evidence>
<evidence type="ECO:0008006" key="3">
    <source>
        <dbReference type="Google" id="ProtNLM"/>
    </source>
</evidence>
<protein>
    <recommendedName>
        <fullName evidence="3">Helicase</fullName>
    </recommendedName>
</protein>